<dbReference type="PANTHER" id="PTHR34535:SF3">
    <property type="entry name" value="HYDROGENASE MATURATION FACTOR HYPA"/>
    <property type="match status" value="1"/>
</dbReference>
<dbReference type="PANTHER" id="PTHR34535">
    <property type="entry name" value="HYDROGENASE MATURATION FACTOR HYPA"/>
    <property type="match status" value="1"/>
</dbReference>
<keyword evidence="2 5" id="KW-0533">Nickel</keyword>
<proteinExistence type="inferred from homology"/>
<dbReference type="NCBIfam" id="NF009046">
    <property type="entry name" value="PRK12380.1"/>
    <property type="match status" value="1"/>
</dbReference>
<dbReference type="GO" id="GO:0008270">
    <property type="term" value="F:zinc ion binding"/>
    <property type="evidence" value="ECO:0007669"/>
    <property type="project" value="UniProtKB-UniRule"/>
</dbReference>
<evidence type="ECO:0000256" key="1">
    <source>
        <dbReference type="ARBA" id="ARBA00010748"/>
    </source>
</evidence>
<protein>
    <recommendedName>
        <fullName evidence="5">Hydrogenase maturation factor HypA</fullName>
    </recommendedName>
</protein>
<dbReference type="AlphaFoldDB" id="A8ANT5"/>
<evidence type="ECO:0000256" key="4">
    <source>
        <dbReference type="ARBA" id="ARBA00022833"/>
    </source>
</evidence>
<dbReference type="PROSITE" id="PS01249">
    <property type="entry name" value="HYPA"/>
    <property type="match status" value="1"/>
</dbReference>
<comment type="function">
    <text evidence="5">Involved in the maturation of [NiFe] hydrogenases. Required for nickel insertion into the metal center of the hydrogenase.</text>
</comment>
<dbReference type="HOGENOM" id="CLU_126929_0_0_6"/>
<dbReference type="FunFam" id="3.30.2320.80:FF:000001">
    <property type="entry name" value="Hydrogenase maturation factor HypA"/>
    <property type="match status" value="1"/>
</dbReference>
<feature type="binding site" evidence="5">
    <location>
        <position position="82"/>
    </location>
    <ligand>
        <name>Zn(2+)</name>
        <dbReference type="ChEBI" id="CHEBI:29105"/>
    </ligand>
</feature>
<dbReference type="InterPro" id="IPR000688">
    <property type="entry name" value="HypA/HybF"/>
</dbReference>
<evidence type="ECO:0000313" key="6">
    <source>
        <dbReference type="EMBL" id="ABV15148.1"/>
    </source>
</evidence>
<comment type="similarity">
    <text evidence="1 5">Belongs to the HypA/HybF family.</text>
</comment>
<dbReference type="Pfam" id="PF01155">
    <property type="entry name" value="HypA"/>
    <property type="match status" value="1"/>
</dbReference>
<evidence type="ECO:0000256" key="3">
    <source>
        <dbReference type="ARBA" id="ARBA00022723"/>
    </source>
</evidence>
<gene>
    <name evidence="5" type="primary">hypA</name>
    <name evidence="6" type="ordered locus">CKO_04082</name>
</gene>
<keyword evidence="3 5" id="KW-0479">Metal-binding</keyword>
<feature type="binding site" evidence="5">
    <location>
        <position position="96"/>
    </location>
    <ligand>
        <name>Zn(2+)</name>
        <dbReference type="ChEBI" id="CHEBI:29105"/>
    </ligand>
</feature>
<sequence>MNSGGDMHEITLCQRALELIEQQAAAHGAKRVTGVWLKIGAFSCVETSALAFCFDLVCRGTLAEGCKLHLEEQEAECWCESCQQYVTLLTQRVRRCPQCQSDTLRIVADDGLQIRRIEIDSNPTPDSDA</sequence>
<evidence type="ECO:0000256" key="5">
    <source>
        <dbReference type="HAMAP-Rule" id="MF_00213"/>
    </source>
</evidence>
<dbReference type="GO" id="GO:0016151">
    <property type="term" value="F:nickel cation binding"/>
    <property type="evidence" value="ECO:0007669"/>
    <property type="project" value="UniProtKB-UniRule"/>
</dbReference>
<evidence type="ECO:0000256" key="2">
    <source>
        <dbReference type="ARBA" id="ARBA00022596"/>
    </source>
</evidence>
<keyword evidence="4 5" id="KW-0862">Zinc</keyword>
<dbReference type="InterPro" id="IPR020538">
    <property type="entry name" value="Hydgase_Ni_incorp_HypA/HybF_CS"/>
</dbReference>
<evidence type="ECO:0000313" key="7">
    <source>
        <dbReference type="Proteomes" id="UP000008148"/>
    </source>
</evidence>
<dbReference type="NCBIfam" id="NF002979">
    <property type="entry name" value="PRK03681.1"/>
    <property type="match status" value="1"/>
</dbReference>
<dbReference type="GO" id="GO:0051604">
    <property type="term" value="P:protein maturation"/>
    <property type="evidence" value="ECO:0007669"/>
    <property type="project" value="InterPro"/>
</dbReference>
<feature type="binding site" evidence="5">
    <location>
        <position position="79"/>
    </location>
    <ligand>
        <name>Zn(2+)</name>
        <dbReference type="ChEBI" id="CHEBI:29105"/>
    </ligand>
</feature>
<accession>A8ANT5</accession>
<dbReference type="Proteomes" id="UP000008148">
    <property type="component" value="Chromosome"/>
</dbReference>
<dbReference type="HAMAP" id="MF_00213">
    <property type="entry name" value="HypA_HybF"/>
    <property type="match status" value="1"/>
</dbReference>
<dbReference type="EMBL" id="CP000822">
    <property type="protein sequence ID" value="ABV15148.1"/>
    <property type="molecule type" value="Genomic_DNA"/>
</dbReference>
<keyword evidence="7" id="KW-1185">Reference proteome</keyword>
<dbReference type="KEGG" id="cko:CKO_04082"/>
<dbReference type="PIRSF" id="PIRSF004761">
    <property type="entry name" value="Hydrgn_mat_HypA"/>
    <property type="match status" value="1"/>
</dbReference>
<name>A8ANT5_CITK8</name>
<reference evidence="6 7" key="1">
    <citation type="submission" date="2007-08" db="EMBL/GenBank/DDBJ databases">
        <authorList>
            <consortium name="The Citrobacter koseri Genome Sequencing Project"/>
            <person name="McClelland M."/>
            <person name="Sanderson E.K."/>
            <person name="Porwollik S."/>
            <person name="Spieth J."/>
            <person name="Clifton W.S."/>
            <person name="Latreille P."/>
            <person name="Courtney L."/>
            <person name="Wang C."/>
            <person name="Pepin K."/>
            <person name="Bhonagiri V."/>
            <person name="Nash W."/>
            <person name="Johnson M."/>
            <person name="Thiruvilangam P."/>
            <person name="Wilson R."/>
        </authorList>
    </citation>
    <scope>NUCLEOTIDE SEQUENCE [LARGE SCALE GENOMIC DNA]</scope>
    <source>
        <strain evidence="7">ATCC BAA-895 / CDC 4225-83 / SGSC4696</strain>
    </source>
</reference>
<feature type="binding site" evidence="5">
    <location>
        <position position="8"/>
    </location>
    <ligand>
        <name>Ni(2+)</name>
        <dbReference type="ChEBI" id="CHEBI:49786"/>
    </ligand>
</feature>
<dbReference type="Gene3D" id="3.30.2320.80">
    <property type="match status" value="1"/>
</dbReference>
<dbReference type="NCBIfam" id="TIGR00100">
    <property type="entry name" value="hypA"/>
    <property type="match status" value="1"/>
</dbReference>
<dbReference type="STRING" id="290338.CKO_04082"/>
<organism evidence="6 7">
    <name type="scientific">Citrobacter koseri (strain ATCC BAA-895 / CDC 4225-83 / SGSC4696)</name>
    <dbReference type="NCBI Taxonomy" id="290338"/>
    <lineage>
        <taxon>Bacteria</taxon>
        <taxon>Pseudomonadati</taxon>
        <taxon>Pseudomonadota</taxon>
        <taxon>Gammaproteobacteria</taxon>
        <taxon>Enterobacterales</taxon>
        <taxon>Enterobacteriaceae</taxon>
        <taxon>Citrobacter</taxon>
    </lineage>
</organism>
<dbReference type="GO" id="GO:0016530">
    <property type="term" value="F:metallochaperone activity"/>
    <property type="evidence" value="ECO:0007669"/>
    <property type="project" value="UniProtKB-ARBA"/>
</dbReference>
<feature type="binding site" evidence="5">
    <location>
        <position position="99"/>
    </location>
    <ligand>
        <name>Zn(2+)</name>
        <dbReference type="ChEBI" id="CHEBI:29105"/>
    </ligand>
</feature>